<dbReference type="SMR" id="A0A067EL73"/>
<evidence type="ECO:0000259" key="3">
    <source>
        <dbReference type="Pfam" id="PF26575"/>
    </source>
</evidence>
<dbReference type="InterPro" id="IPR044787">
    <property type="entry name" value="HHO5-like"/>
</dbReference>
<dbReference type="GO" id="GO:0003700">
    <property type="term" value="F:DNA-binding transcription factor activity"/>
    <property type="evidence" value="ECO:0007669"/>
    <property type="project" value="InterPro"/>
</dbReference>
<keyword evidence="5" id="KW-1185">Reference proteome</keyword>
<dbReference type="GO" id="GO:0005634">
    <property type="term" value="C:nucleus"/>
    <property type="evidence" value="ECO:0007669"/>
    <property type="project" value="UniProtKB-SubCell"/>
</dbReference>
<dbReference type="Proteomes" id="UP000027120">
    <property type="component" value="Unassembled WGS sequence"/>
</dbReference>
<dbReference type="InterPro" id="IPR058673">
    <property type="entry name" value="HHO5-like_N"/>
</dbReference>
<organism evidence="4 5">
    <name type="scientific">Citrus sinensis</name>
    <name type="common">Sweet orange</name>
    <name type="synonym">Citrus aurantium var. sinensis</name>
    <dbReference type="NCBI Taxonomy" id="2711"/>
    <lineage>
        <taxon>Eukaryota</taxon>
        <taxon>Viridiplantae</taxon>
        <taxon>Streptophyta</taxon>
        <taxon>Embryophyta</taxon>
        <taxon>Tracheophyta</taxon>
        <taxon>Spermatophyta</taxon>
        <taxon>Magnoliopsida</taxon>
        <taxon>eudicotyledons</taxon>
        <taxon>Gunneridae</taxon>
        <taxon>Pentapetalae</taxon>
        <taxon>rosids</taxon>
        <taxon>malvids</taxon>
        <taxon>Sapindales</taxon>
        <taxon>Rutaceae</taxon>
        <taxon>Aurantioideae</taxon>
        <taxon>Citrus</taxon>
    </lineage>
</organism>
<dbReference type="PANTHER" id="PTHR31003:SF22">
    <property type="entry name" value="TRANSCRIPTION FACTOR HHO5"/>
    <property type="match status" value="1"/>
</dbReference>
<evidence type="ECO:0000313" key="5">
    <source>
        <dbReference type="Proteomes" id="UP000027120"/>
    </source>
</evidence>
<feature type="domain" description="HHO5-like N-terminal" evidence="3">
    <location>
        <begin position="9"/>
        <end position="80"/>
    </location>
</feature>
<dbReference type="EMBL" id="KK785044">
    <property type="protein sequence ID" value="KDO51957.1"/>
    <property type="molecule type" value="Genomic_DNA"/>
</dbReference>
<sequence length="228" mass="25962">MSSRLSLNLSLKTSYDPKTIYNLVKDLSEMNSVSDKLSVLNDYLLKYEGELARIAASKLELPQCKLLLIEAIETLKKEIMNIKNLKEPETKNSMKRKYYENQQMILSDVHNRKGKNLMINLNSPAESDPEPWNPTHDHKKQKTILDTTLVANLTQSSINRAPTMAADRSSALEIQSVTEPANLCRFNLRTDPVTPNYHSNLLTEQTMKNKGRSWTPQLHSAYKISRGS</sequence>
<dbReference type="GO" id="GO:0003677">
    <property type="term" value="F:DNA binding"/>
    <property type="evidence" value="ECO:0007669"/>
    <property type="project" value="UniProtKB-KW"/>
</dbReference>
<keyword evidence="2" id="KW-0238">DNA-binding</keyword>
<gene>
    <name evidence="4" type="ORF">CISIN_1g043915mg</name>
</gene>
<dbReference type="Pfam" id="PF26575">
    <property type="entry name" value="HHO5_N"/>
    <property type="match status" value="1"/>
</dbReference>
<comment type="subcellular location">
    <subcellularLocation>
        <location evidence="1">Nucleus</location>
    </subcellularLocation>
</comment>
<accession>A0A067EL73</accession>
<evidence type="ECO:0000256" key="1">
    <source>
        <dbReference type="ARBA" id="ARBA00004123"/>
    </source>
</evidence>
<dbReference type="PANTHER" id="PTHR31003">
    <property type="entry name" value="MYB FAMILY TRANSCRIPTION FACTOR"/>
    <property type="match status" value="1"/>
</dbReference>
<evidence type="ECO:0000256" key="2">
    <source>
        <dbReference type="ARBA" id="ARBA00023125"/>
    </source>
</evidence>
<evidence type="ECO:0000313" key="4">
    <source>
        <dbReference type="EMBL" id="KDO51957.1"/>
    </source>
</evidence>
<protein>
    <recommendedName>
        <fullName evidence="3">HHO5-like N-terminal domain-containing protein</fullName>
    </recommendedName>
</protein>
<dbReference type="AlphaFoldDB" id="A0A067EL73"/>
<name>A0A067EL73_CITSI</name>
<reference evidence="4 5" key="1">
    <citation type="submission" date="2014-04" db="EMBL/GenBank/DDBJ databases">
        <authorList>
            <consortium name="International Citrus Genome Consortium"/>
            <person name="Gmitter F."/>
            <person name="Chen C."/>
            <person name="Farmerie W."/>
            <person name="Harkins T."/>
            <person name="Desany B."/>
            <person name="Mohiuddin M."/>
            <person name="Kodira C."/>
            <person name="Borodovsky M."/>
            <person name="Lomsadze A."/>
            <person name="Burns P."/>
            <person name="Jenkins J."/>
            <person name="Prochnik S."/>
            <person name="Shu S."/>
            <person name="Chapman J."/>
            <person name="Pitluck S."/>
            <person name="Schmutz J."/>
            <person name="Rokhsar D."/>
        </authorList>
    </citation>
    <scope>NUCLEOTIDE SEQUENCE</scope>
</reference>
<proteinExistence type="predicted"/>